<comment type="caution">
    <text evidence="5">The sequence shown here is derived from an EMBL/GenBank/DDBJ whole genome shotgun (WGS) entry which is preliminary data.</text>
</comment>
<evidence type="ECO:0000313" key="6">
    <source>
        <dbReference type="Proteomes" id="UP000236291"/>
    </source>
</evidence>
<dbReference type="Pfam" id="PF14372">
    <property type="entry name" value="hAT-like_RNase-H"/>
    <property type="match status" value="1"/>
</dbReference>
<name>A0A2K3L630_TRIPR</name>
<dbReference type="AlphaFoldDB" id="A0A2K3L630"/>
<evidence type="ECO:0000256" key="2">
    <source>
        <dbReference type="SAM" id="MobiDB-lite"/>
    </source>
</evidence>
<dbReference type="PANTHER" id="PTHR46481">
    <property type="entry name" value="ZINC FINGER BED DOMAIN-CONTAINING PROTEIN 4"/>
    <property type="match status" value="1"/>
</dbReference>
<feature type="compositionally biased region" description="Basic and acidic residues" evidence="2">
    <location>
        <begin position="1"/>
        <end position="11"/>
    </location>
</feature>
<reference evidence="5 6" key="1">
    <citation type="journal article" date="2014" name="Am. J. Bot.">
        <title>Genome assembly and annotation for red clover (Trifolium pratense; Fabaceae).</title>
        <authorList>
            <person name="Istvanek J."/>
            <person name="Jaros M."/>
            <person name="Krenek A."/>
            <person name="Repkova J."/>
        </authorList>
    </citation>
    <scope>NUCLEOTIDE SEQUENCE [LARGE SCALE GENOMIC DNA]</scope>
    <source>
        <strain evidence="6">cv. Tatra</strain>
        <tissue evidence="5">Young leaves</tissue>
    </source>
</reference>
<accession>A0A2K3L630</accession>
<gene>
    <name evidence="5" type="ORF">L195_g029906</name>
</gene>
<feature type="domain" description="hAT-like transposase RNase-H fold" evidence="4">
    <location>
        <begin position="437"/>
        <end position="542"/>
    </location>
</feature>
<feature type="region of interest" description="Disordered" evidence="2">
    <location>
        <begin position="1"/>
        <end position="88"/>
    </location>
</feature>
<proteinExistence type="predicted"/>
<dbReference type="InterPro" id="IPR008906">
    <property type="entry name" value="HATC_C_dom"/>
</dbReference>
<dbReference type="Proteomes" id="UP000236291">
    <property type="component" value="Unassembled WGS sequence"/>
</dbReference>
<dbReference type="InterPro" id="IPR025525">
    <property type="entry name" value="hAT-like_transposase_RNase-H"/>
</dbReference>
<evidence type="ECO:0000259" key="4">
    <source>
        <dbReference type="Pfam" id="PF14372"/>
    </source>
</evidence>
<keyword evidence="1" id="KW-0238">DNA-binding</keyword>
<dbReference type="GO" id="GO:0046983">
    <property type="term" value="F:protein dimerization activity"/>
    <property type="evidence" value="ECO:0007669"/>
    <property type="project" value="InterPro"/>
</dbReference>
<dbReference type="SUPFAM" id="SSF140996">
    <property type="entry name" value="Hermes dimerisation domain"/>
    <property type="match status" value="1"/>
</dbReference>
<dbReference type="SUPFAM" id="SSF53098">
    <property type="entry name" value="Ribonuclease H-like"/>
    <property type="match status" value="1"/>
</dbReference>
<feature type="non-terminal residue" evidence="5">
    <location>
        <position position="1"/>
    </location>
</feature>
<dbReference type="Pfam" id="PF05699">
    <property type="entry name" value="Dimer_Tnp_hAT"/>
    <property type="match status" value="1"/>
</dbReference>
<evidence type="ECO:0000313" key="5">
    <source>
        <dbReference type="EMBL" id="PNX73995.1"/>
    </source>
</evidence>
<evidence type="ECO:0000259" key="3">
    <source>
        <dbReference type="Pfam" id="PF05699"/>
    </source>
</evidence>
<dbReference type="InterPro" id="IPR052035">
    <property type="entry name" value="ZnF_BED_domain_contain"/>
</dbReference>
<reference evidence="5 6" key="2">
    <citation type="journal article" date="2017" name="Front. Plant Sci.">
        <title>Gene Classification and Mining of Molecular Markers Useful in Red Clover (Trifolium pratense) Breeding.</title>
        <authorList>
            <person name="Istvanek J."/>
            <person name="Dluhosova J."/>
            <person name="Dluhos P."/>
            <person name="Patkova L."/>
            <person name="Nedelnik J."/>
            <person name="Repkova J."/>
        </authorList>
    </citation>
    <scope>NUCLEOTIDE SEQUENCE [LARGE SCALE GENOMIC DNA]</scope>
    <source>
        <strain evidence="6">cv. Tatra</strain>
        <tissue evidence="5">Young leaves</tissue>
    </source>
</reference>
<dbReference type="InterPro" id="IPR012337">
    <property type="entry name" value="RNaseH-like_sf"/>
</dbReference>
<dbReference type="EMBL" id="ASHM01026853">
    <property type="protein sequence ID" value="PNX73995.1"/>
    <property type="molecule type" value="Genomic_DNA"/>
</dbReference>
<feature type="domain" description="HAT C-terminal dimerisation" evidence="3">
    <location>
        <begin position="587"/>
        <end position="669"/>
    </location>
</feature>
<dbReference type="GO" id="GO:0003677">
    <property type="term" value="F:DNA binding"/>
    <property type="evidence" value="ECO:0007669"/>
    <property type="project" value="UniProtKB-KW"/>
</dbReference>
<dbReference type="PANTHER" id="PTHR46481:SF8">
    <property type="entry name" value="ZINC FINGER BED DOMAIN-CONTAINING PROTEIN RICESLEEPER 1-LIKE"/>
    <property type="match status" value="1"/>
</dbReference>
<feature type="non-terminal residue" evidence="5">
    <location>
        <position position="690"/>
    </location>
</feature>
<evidence type="ECO:0000256" key="1">
    <source>
        <dbReference type="ARBA" id="ARBA00023125"/>
    </source>
</evidence>
<organism evidence="5 6">
    <name type="scientific">Trifolium pratense</name>
    <name type="common">Red clover</name>
    <dbReference type="NCBI Taxonomy" id="57577"/>
    <lineage>
        <taxon>Eukaryota</taxon>
        <taxon>Viridiplantae</taxon>
        <taxon>Streptophyta</taxon>
        <taxon>Embryophyta</taxon>
        <taxon>Tracheophyta</taxon>
        <taxon>Spermatophyta</taxon>
        <taxon>Magnoliopsida</taxon>
        <taxon>eudicotyledons</taxon>
        <taxon>Gunneridae</taxon>
        <taxon>Pentapetalae</taxon>
        <taxon>rosids</taxon>
        <taxon>fabids</taxon>
        <taxon>Fabales</taxon>
        <taxon>Fabaceae</taxon>
        <taxon>Papilionoideae</taxon>
        <taxon>50 kb inversion clade</taxon>
        <taxon>NPAAA clade</taxon>
        <taxon>Hologalegina</taxon>
        <taxon>IRL clade</taxon>
        <taxon>Trifolieae</taxon>
        <taxon>Trifolium</taxon>
    </lineage>
</organism>
<sequence length="690" mass="78910">TLDMTIDKEVSSHASIFMTENQDENSPSSMPTTEPPPQTIDQGNKDQCDNVQNNKKRKVREASTKTKDVSNAVEPEQEPADSHRNGTSNLATHLRTQCKKFPKHHDPNHDPNQTVLSLQDTNGTGSSANALVAVHFDSDLCRQALARMLIVDELPFSFVENEGFRYFMSVTQPRLVIPGRMAIARDCLNLYTSEKHKLRNVFTKTNQSVSLTTDAWTSVQNINYMVLTAHFIDENWKMHKRILNFCPITSHKGEVIGRKIEKCLEGWMIGKVFTITVDNASSNDLAICYLKNRMEDWNSHPLKGEHLHVRCCAHILNLAVGDGLKLKDMHSSISKIRSAVRFVRASANRLDRFKVCIKETRIQDKSTVQYDCPTRWNSTYIMLESALKFQKAFKRLSENCVEYAILEGGFPNNDDWENAKCFVKFLKLFFEITKNVSGSTYVTSSTYFMEHCKILQAFNTWMGSHKDDPILAKMATNMKGKYEKYWGDVSKMNILVFISVIFDPRHKLQFVSWGLNKYYDKEIADSLNKKIKETLSRIFERYRSFSNKGEAESVAQEVEGSQFVTSSEVYDQFEKDMDQDPNSSKNEVDLYLTEPREKKNPDFDLLNWWKVNSTKYPTLGLIARDILAMPISTVASESAFSTGGRVLSCYRSSLTPHTVEALICAQNWLRSSPLSVDIEEHLEDLEKLEE</sequence>
<protein>
    <submittedName>
        <fullName evidence="5">HAT family dimerization domain-containing protein</fullName>
    </submittedName>
</protein>